<dbReference type="FunFam" id="3.10.290.10:FF:000014">
    <property type="entry name" value="Tyrosine--tRNA ligase"/>
    <property type="match status" value="1"/>
</dbReference>
<accession>A0AAW2TZT7</accession>
<feature type="domain" description="RNA-binding S4" evidence="3">
    <location>
        <begin position="73"/>
        <end position="130"/>
    </location>
</feature>
<dbReference type="PROSITE" id="PS50889">
    <property type="entry name" value="S4"/>
    <property type="match status" value="1"/>
</dbReference>
<dbReference type="InterPro" id="IPR002942">
    <property type="entry name" value="S4_RNA-bd"/>
</dbReference>
<dbReference type="PANTHER" id="PTHR11766:SF0">
    <property type="entry name" value="TYROSINE--TRNA LIGASE, MITOCHONDRIAL"/>
    <property type="match status" value="1"/>
</dbReference>
<reference evidence="4" key="1">
    <citation type="submission" date="2020-06" db="EMBL/GenBank/DDBJ databases">
        <authorList>
            <person name="Li T."/>
            <person name="Hu X."/>
            <person name="Zhang T."/>
            <person name="Song X."/>
            <person name="Zhang H."/>
            <person name="Dai N."/>
            <person name="Sheng W."/>
            <person name="Hou X."/>
            <person name="Wei L."/>
        </authorList>
    </citation>
    <scope>NUCLEOTIDE SEQUENCE</scope>
    <source>
        <strain evidence="4">G02</strain>
        <tissue evidence="4">Leaf</tissue>
    </source>
</reference>
<keyword evidence="1 2" id="KW-0694">RNA-binding</keyword>
<dbReference type="SUPFAM" id="SSF55174">
    <property type="entry name" value="Alpha-L RNA-binding motif"/>
    <property type="match status" value="1"/>
</dbReference>
<dbReference type="GO" id="GO:0004831">
    <property type="term" value="F:tyrosine-tRNA ligase activity"/>
    <property type="evidence" value="ECO:0007669"/>
    <property type="project" value="InterPro"/>
</dbReference>
<dbReference type="InterPro" id="IPR024088">
    <property type="entry name" value="Tyr-tRNA-ligase_bac-type"/>
</dbReference>
<dbReference type="InterPro" id="IPR054608">
    <property type="entry name" value="SYY-like_C"/>
</dbReference>
<gene>
    <name evidence="4" type="ORF">Sradi_1818000</name>
</gene>
<dbReference type="PANTHER" id="PTHR11766">
    <property type="entry name" value="TYROSYL-TRNA SYNTHETASE"/>
    <property type="match status" value="1"/>
</dbReference>
<keyword evidence="4" id="KW-0436">Ligase</keyword>
<protein>
    <submittedName>
        <fullName evidence="4">Tyrosine--tRNA ligase, chloroplastic/mitochondrial</fullName>
    </submittedName>
</protein>
<dbReference type="GO" id="GO:0043039">
    <property type="term" value="P:tRNA aminoacylation"/>
    <property type="evidence" value="ECO:0007669"/>
    <property type="project" value="TreeGrafter"/>
</dbReference>
<dbReference type="InterPro" id="IPR036986">
    <property type="entry name" value="S4_RNA-bd_sf"/>
</dbReference>
<evidence type="ECO:0000256" key="2">
    <source>
        <dbReference type="PROSITE-ProRule" id="PRU00182"/>
    </source>
</evidence>
<dbReference type="Gene3D" id="1.10.240.10">
    <property type="entry name" value="Tyrosyl-Transfer RNA Synthetase"/>
    <property type="match status" value="1"/>
</dbReference>
<organism evidence="4">
    <name type="scientific">Sesamum radiatum</name>
    <name type="common">Black benniseed</name>
    <dbReference type="NCBI Taxonomy" id="300843"/>
    <lineage>
        <taxon>Eukaryota</taxon>
        <taxon>Viridiplantae</taxon>
        <taxon>Streptophyta</taxon>
        <taxon>Embryophyta</taxon>
        <taxon>Tracheophyta</taxon>
        <taxon>Spermatophyta</taxon>
        <taxon>Magnoliopsida</taxon>
        <taxon>eudicotyledons</taxon>
        <taxon>Gunneridae</taxon>
        <taxon>Pentapetalae</taxon>
        <taxon>asterids</taxon>
        <taxon>lamiids</taxon>
        <taxon>Lamiales</taxon>
        <taxon>Pedaliaceae</taxon>
        <taxon>Sesamum</taxon>
    </lineage>
</organism>
<dbReference type="CDD" id="cd00165">
    <property type="entry name" value="S4"/>
    <property type="match status" value="1"/>
</dbReference>
<comment type="caution">
    <text evidence="4">The sequence shown here is derived from an EMBL/GenBank/DDBJ whole genome shotgun (WGS) entry which is preliminary data.</text>
</comment>
<evidence type="ECO:0000313" key="4">
    <source>
        <dbReference type="EMBL" id="KAL0408836.1"/>
    </source>
</evidence>
<dbReference type="EMBL" id="JACGWJ010000007">
    <property type="protein sequence ID" value="KAL0408836.1"/>
    <property type="molecule type" value="Genomic_DNA"/>
</dbReference>
<dbReference type="Pfam" id="PF22421">
    <property type="entry name" value="SYY_C-terminal"/>
    <property type="match status" value="1"/>
</dbReference>
<sequence>MRSPGYVPNTAQRRLAEEVTRFVHGEEGLDEALKATQALRPGAETKLDWKTIETIAEDVPSISLQQDQVLNLSLLDLSVRTGLLESKSAARRLLKQGGLYLNNNRIDSEAKRIEPNDIVDGKVILLSAGKKNKMIVRVS</sequence>
<dbReference type="SMART" id="SM00363">
    <property type="entry name" value="S4"/>
    <property type="match status" value="1"/>
</dbReference>
<dbReference type="GO" id="GO:0009570">
    <property type="term" value="C:chloroplast stroma"/>
    <property type="evidence" value="ECO:0007669"/>
    <property type="project" value="TreeGrafter"/>
</dbReference>
<dbReference type="GO" id="GO:0005829">
    <property type="term" value="C:cytosol"/>
    <property type="evidence" value="ECO:0007669"/>
    <property type="project" value="TreeGrafter"/>
</dbReference>
<reference evidence="4" key="2">
    <citation type="journal article" date="2024" name="Plant">
        <title>Genomic evolution and insights into agronomic trait innovations of Sesamum species.</title>
        <authorList>
            <person name="Miao H."/>
            <person name="Wang L."/>
            <person name="Qu L."/>
            <person name="Liu H."/>
            <person name="Sun Y."/>
            <person name="Le M."/>
            <person name="Wang Q."/>
            <person name="Wei S."/>
            <person name="Zheng Y."/>
            <person name="Lin W."/>
            <person name="Duan Y."/>
            <person name="Cao H."/>
            <person name="Xiong S."/>
            <person name="Wang X."/>
            <person name="Wei L."/>
            <person name="Li C."/>
            <person name="Ma Q."/>
            <person name="Ju M."/>
            <person name="Zhao R."/>
            <person name="Li G."/>
            <person name="Mu C."/>
            <person name="Tian Q."/>
            <person name="Mei H."/>
            <person name="Zhang T."/>
            <person name="Gao T."/>
            <person name="Zhang H."/>
        </authorList>
    </citation>
    <scope>NUCLEOTIDE SEQUENCE</scope>
    <source>
        <strain evidence="4">G02</strain>
    </source>
</reference>
<dbReference type="AlphaFoldDB" id="A0AAW2TZT7"/>
<dbReference type="Gene3D" id="3.10.290.10">
    <property type="entry name" value="RNA-binding S4 domain"/>
    <property type="match status" value="1"/>
</dbReference>
<name>A0AAW2TZT7_SESRA</name>
<evidence type="ECO:0000259" key="3">
    <source>
        <dbReference type="SMART" id="SM00363"/>
    </source>
</evidence>
<dbReference type="GO" id="GO:0005739">
    <property type="term" value="C:mitochondrion"/>
    <property type="evidence" value="ECO:0007669"/>
    <property type="project" value="TreeGrafter"/>
</dbReference>
<proteinExistence type="predicted"/>
<dbReference type="GO" id="GO:0003723">
    <property type="term" value="F:RNA binding"/>
    <property type="evidence" value="ECO:0007669"/>
    <property type="project" value="UniProtKB-KW"/>
</dbReference>
<evidence type="ECO:0000256" key="1">
    <source>
        <dbReference type="ARBA" id="ARBA00022884"/>
    </source>
</evidence>